<dbReference type="Gene3D" id="1.10.3210.10">
    <property type="entry name" value="Hypothetical protein af1432"/>
    <property type="match status" value="1"/>
</dbReference>
<proteinExistence type="predicted"/>
<dbReference type="EMBL" id="JAGMWN010000003">
    <property type="protein sequence ID" value="MBP5856781.1"/>
    <property type="molecule type" value="Genomic_DNA"/>
</dbReference>
<protein>
    <submittedName>
        <fullName evidence="2">HD domain-containing protein</fullName>
    </submittedName>
</protein>
<dbReference type="SMART" id="SM00471">
    <property type="entry name" value="HDc"/>
    <property type="match status" value="1"/>
</dbReference>
<feature type="domain" description="HD-GYP" evidence="1">
    <location>
        <begin position="19"/>
        <end position="211"/>
    </location>
</feature>
<dbReference type="Proteomes" id="UP000672602">
    <property type="component" value="Unassembled WGS sequence"/>
</dbReference>
<evidence type="ECO:0000313" key="2">
    <source>
        <dbReference type="EMBL" id="MBP5856781.1"/>
    </source>
</evidence>
<comment type="caution">
    <text evidence="2">The sequence shown here is derived from an EMBL/GenBank/DDBJ whole genome shotgun (WGS) entry which is preliminary data.</text>
</comment>
<sequence length="211" mass="23198">MGEELCHSIIGTLARRAGVSKQDLAVVATLHDALRLHSLWSAEHGVRVGVHVRALAGVIGIAAREAATYGLCACLHDIGKLKVPMHILNKPDTLTKDERAVIEQHPSFGFRCIRHLSPALRIMAEAMIELHHENYDGSGYPLGLAGEEIPTSVHITHICDVYDAIRADRPYRRGMSREQAVAIMEENAALFHPGYFEAFKNNLETPALLPS</sequence>
<reference evidence="2" key="1">
    <citation type="submission" date="2021-04" db="EMBL/GenBank/DDBJ databases">
        <authorList>
            <person name="Zhang D.-C."/>
        </authorList>
    </citation>
    <scope>NUCLEOTIDE SEQUENCE</scope>
    <source>
        <strain evidence="2">CGMCC 1.15697</strain>
    </source>
</reference>
<dbReference type="AlphaFoldDB" id="A0A8J7V247"/>
<dbReference type="PROSITE" id="PS51832">
    <property type="entry name" value="HD_GYP"/>
    <property type="match status" value="1"/>
</dbReference>
<evidence type="ECO:0000259" key="1">
    <source>
        <dbReference type="PROSITE" id="PS51832"/>
    </source>
</evidence>
<dbReference type="CDD" id="cd00077">
    <property type="entry name" value="HDc"/>
    <property type="match status" value="1"/>
</dbReference>
<dbReference type="SUPFAM" id="SSF109604">
    <property type="entry name" value="HD-domain/PDEase-like"/>
    <property type="match status" value="1"/>
</dbReference>
<dbReference type="PANTHER" id="PTHR43155">
    <property type="entry name" value="CYCLIC DI-GMP PHOSPHODIESTERASE PA4108-RELATED"/>
    <property type="match status" value="1"/>
</dbReference>
<dbReference type="InterPro" id="IPR037522">
    <property type="entry name" value="HD_GYP_dom"/>
</dbReference>
<accession>A0A8J7V247</accession>
<dbReference type="InterPro" id="IPR003607">
    <property type="entry name" value="HD/PDEase_dom"/>
</dbReference>
<organism evidence="2 3">
    <name type="scientific">Marivibrio halodurans</name>
    <dbReference type="NCBI Taxonomy" id="2039722"/>
    <lineage>
        <taxon>Bacteria</taxon>
        <taxon>Pseudomonadati</taxon>
        <taxon>Pseudomonadota</taxon>
        <taxon>Alphaproteobacteria</taxon>
        <taxon>Rhodospirillales</taxon>
        <taxon>Rhodospirillaceae</taxon>
        <taxon>Marivibrio</taxon>
    </lineage>
</organism>
<dbReference type="GO" id="GO:0008081">
    <property type="term" value="F:phosphoric diester hydrolase activity"/>
    <property type="evidence" value="ECO:0007669"/>
    <property type="project" value="UniProtKB-ARBA"/>
</dbReference>
<dbReference type="Pfam" id="PF13487">
    <property type="entry name" value="HD_5"/>
    <property type="match status" value="1"/>
</dbReference>
<keyword evidence="3" id="KW-1185">Reference proteome</keyword>
<evidence type="ECO:0000313" key="3">
    <source>
        <dbReference type="Proteomes" id="UP000672602"/>
    </source>
</evidence>
<dbReference type="RefSeq" id="WP_210681374.1">
    <property type="nucleotide sequence ID" value="NZ_JAGMWN010000003.1"/>
</dbReference>
<dbReference type="PANTHER" id="PTHR43155:SF2">
    <property type="entry name" value="CYCLIC DI-GMP PHOSPHODIESTERASE PA4108"/>
    <property type="match status" value="1"/>
</dbReference>
<gene>
    <name evidence="2" type="ORF">KAJ83_07160</name>
</gene>
<name>A0A8J7V247_9PROT</name>